<dbReference type="RefSeq" id="WP_182661326.1">
    <property type="nucleotide sequence ID" value="NZ_VKHS01000088.1"/>
</dbReference>
<evidence type="ECO:0000259" key="1">
    <source>
        <dbReference type="PROSITE" id="PS50943"/>
    </source>
</evidence>
<gene>
    <name evidence="2" type="ORF">FOE67_06295</name>
</gene>
<sequence>MTQSRDASPARVGRALARRREDLDLTQEALARAIGITPATVSVTERGKTRIRRSKRSAWERALGLRAGTITRAYERDEELEAETERAATPQPYADMSDRLERAIWMMQQVSESDRKVLIDILREGRGQVGGERHTSA</sequence>
<accession>A0A7W3XVT5</accession>
<dbReference type="CDD" id="cd00093">
    <property type="entry name" value="HTH_XRE"/>
    <property type="match status" value="1"/>
</dbReference>
<proteinExistence type="predicted"/>
<organism evidence="2 3">
    <name type="scientific">Streptomyces calidiresistens</name>
    <dbReference type="NCBI Taxonomy" id="1485586"/>
    <lineage>
        <taxon>Bacteria</taxon>
        <taxon>Bacillati</taxon>
        <taxon>Actinomycetota</taxon>
        <taxon>Actinomycetes</taxon>
        <taxon>Kitasatosporales</taxon>
        <taxon>Streptomycetaceae</taxon>
        <taxon>Streptomyces</taxon>
    </lineage>
</organism>
<dbReference type="InterPro" id="IPR010982">
    <property type="entry name" value="Lambda_DNA-bd_dom_sf"/>
</dbReference>
<reference evidence="3" key="1">
    <citation type="submission" date="2019-10" db="EMBL/GenBank/DDBJ databases">
        <title>Streptomyces sp. nov., a novel actinobacterium isolated from alkaline environment.</title>
        <authorList>
            <person name="Golinska P."/>
        </authorList>
    </citation>
    <scope>NUCLEOTIDE SEQUENCE [LARGE SCALE GENOMIC DNA]</scope>
    <source>
        <strain evidence="3">DSM 42108</strain>
    </source>
</reference>
<dbReference type="AlphaFoldDB" id="A0A7W3XVT5"/>
<evidence type="ECO:0000313" key="3">
    <source>
        <dbReference type="Proteomes" id="UP000530234"/>
    </source>
</evidence>
<name>A0A7W3XVT5_9ACTN</name>
<dbReference type="SMART" id="SM00530">
    <property type="entry name" value="HTH_XRE"/>
    <property type="match status" value="1"/>
</dbReference>
<evidence type="ECO:0000313" key="2">
    <source>
        <dbReference type="EMBL" id="MBB0229133.1"/>
    </source>
</evidence>
<comment type="caution">
    <text evidence="2">The sequence shown here is derived from an EMBL/GenBank/DDBJ whole genome shotgun (WGS) entry which is preliminary data.</text>
</comment>
<keyword evidence="3" id="KW-1185">Reference proteome</keyword>
<dbReference type="Proteomes" id="UP000530234">
    <property type="component" value="Unassembled WGS sequence"/>
</dbReference>
<dbReference type="SUPFAM" id="SSF47413">
    <property type="entry name" value="lambda repressor-like DNA-binding domains"/>
    <property type="match status" value="1"/>
</dbReference>
<feature type="domain" description="HTH cro/C1-type" evidence="1">
    <location>
        <begin position="16"/>
        <end position="70"/>
    </location>
</feature>
<dbReference type="Gene3D" id="1.10.260.40">
    <property type="entry name" value="lambda repressor-like DNA-binding domains"/>
    <property type="match status" value="1"/>
</dbReference>
<dbReference type="PROSITE" id="PS50943">
    <property type="entry name" value="HTH_CROC1"/>
    <property type="match status" value="1"/>
</dbReference>
<protein>
    <submittedName>
        <fullName evidence="2">Helix-turn-helix domain-containing protein</fullName>
    </submittedName>
</protein>
<dbReference type="GO" id="GO:0003677">
    <property type="term" value="F:DNA binding"/>
    <property type="evidence" value="ECO:0007669"/>
    <property type="project" value="InterPro"/>
</dbReference>
<dbReference type="EMBL" id="VKHS01000088">
    <property type="protein sequence ID" value="MBB0229133.1"/>
    <property type="molecule type" value="Genomic_DNA"/>
</dbReference>
<dbReference type="InterPro" id="IPR001387">
    <property type="entry name" value="Cro/C1-type_HTH"/>
</dbReference>
<dbReference type="Pfam" id="PF01381">
    <property type="entry name" value="HTH_3"/>
    <property type="match status" value="1"/>
</dbReference>